<feature type="region of interest" description="Disordered" evidence="2">
    <location>
        <begin position="241"/>
        <end position="291"/>
    </location>
</feature>
<sequence length="291" mass="30993">MHGGPIAEVVVDVPPVNALPVQGWFDLAEAVLAAGRDPGTRVVVLRAEGKGFNAGVDIKEMQRTSGFGALVGANRGCYAAFAAVYECEVPVLAAVHGFCLGGGVGLVGNADIVVASEDAYFGLPEVDRGALGAATHLARLVPAHLMRAMVYTCRNVTAAELHHHGSVLEVVPRDRLRDAVFEVAERIAGKDPYVIRRAKEALNGIDPVDVKRSYRFEQGFTFELNLMGAGDRHRDAFVEDAPEETADEGQDDVDRGDRRVAGGRHDDRDRGLGVKAQADGPGPRDLPLATP</sequence>
<comment type="caution">
    <text evidence="3">The sequence shown here is derived from an EMBL/GenBank/DDBJ whole genome shotgun (WGS) entry which is preliminary data.</text>
</comment>
<evidence type="ECO:0000313" key="4">
    <source>
        <dbReference type="Proteomes" id="UP001500888"/>
    </source>
</evidence>
<protein>
    <submittedName>
        <fullName evidence="3">Enoyl-CoA hydratase family protein</fullName>
    </submittedName>
</protein>
<dbReference type="Pfam" id="PF00378">
    <property type="entry name" value="ECH_1"/>
    <property type="match status" value="1"/>
</dbReference>
<dbReference type="PANTHER" id="PTHR43149:SF1">
    <property type="entry name" value="DELTA(3,5)-DELTA(2,4)-DIENOYL-COA ISOMERASE, MITOCHONDRIAL"/>
    <property type="match status" value="1"/>
</dbReference>
<dbReference type="SUPFAM" id="SSF52096">
    <property type="entry name" value="ClpP/crotonase"/>
    <property type="match status" value="1"/>
</dbReference>
<gene>
    <name evidence="3" type="ORF">GCM10022226_34200</name>
</gene>
<comment type="similarity">
    <text evidence="1">Belongs to the enoyl-CoA hydratase/isomerase family.</text>
</comment>
<organism evidence="3 4">
    <name type="scientific">Sphaerisporangium flaviroseum</name>
    <dbReference type="NCBI Taxonomy" id="509199"/>
    <lineage>
        <taxon>Bacteria</taxon>
        <taxon>Bacillati</taxon>
        <taxon>Actinomycetota</taxon>
        <taxon>Actinomycetes</taxon>
        <taxon>Streptosporangiales</taxon>
        <taxon>Streptosporangiaceae</taxon>
        <taxon>Sphaerisporangium</taxon>
    </lineage>
</organism>
<proteinExistence type="inferred from homology"/>
<dbReference type="InterPro" id="IPR045002">
    <property type="entry name" value="Ech1-like"/>
</dbReference>
<dbReference type="PANTHER" id="PTHR43149">
    <property type="entry name" value="ENOYL-COA HYDRATASE"/>
    <property type="match status" value="1"/>
</dbReference>
<dbReference type="Gene3D" id="3.90.226.10">
    <property type="entry name" value="2-enoyl-CoA Hydratase, Chain A, domain 1"/>
    <property type="match status" value="1"/>
</dbReference>
<dbReference type="EMBL" id="BAAAZR010000008">
    <property type="protein sequence ID" value="GAA3810896.1"/>
    <property type="molecule type" value="Genomic_DNA"/>
</dbReference>
<feature type="compositionally biased region" description="Acidic residues" evidence="2">
    <location>
        <begin position="241"/>
        <end position="251"/>
    </location>
</feature>
<accession>A0ABP7I552</accession>
<name>A0ABP7I552_9ACTN</name>
<evidence type="ECO:0000313" key="3">
    <source>
        <dbReference type="EMBL" id="GAA3810896.1"/>
    </source>
</evidence>
<keyword evidence="4" id="KW-1185">Reference proteome</keyword>
<feature type="compositionally biased region" description="Basic and acidic residues" evidence="2">
    <location>
        <begin position="252"/>
        <end position="272"/>
    </location>
</feature>
<dbReference type="NCBIfam" id="NF005925">
    <property type="entry name" value="PRK07938.1"/>
    <property type="match status" value="1"/>
</dbReference>
<dbReference type="CDD" id="cd06558">
    <property type="entry name" value="crotonase-like"/>
    <property type="match status" value="1"/>
</dbReference>
<dbReference type="Proteomes" id="UP001500888">
    <property type="component" value="Unassembled WGS sequence"/>
</dbReference>
<dbReference type="InterPro" id="IPR001753">
    <property type="entry name" value="Enoyl-CoA_hydra/iso"/>
</dbReference>
<reference evidence="4" key="1">
    <citation type="journal article" date="2019" name="Int. J. Syst. Evol. Microbiol.">
        <title>The Global Catalogue of Microorganisms (GCM) 10K type strain sequencing project: providing services to taxonomists for standard genome sequencing and annotation.</title>
        <authorList>
            <consortium name="The Broad Institute Genomics Platform"/>
            <consortium name="The Broad Institute Genome Sequencing Center for Infectious Disease"/>
            <person name="Wu L."/>
            <person name="Ma J."/>
        </authorList>
    </citation>
    <scope>NUCLEOTIDE SEQUENCE [LARGE SCALE GENOMIC DNA]</scope>
    <source>
        <strain evidence="4">JCM 16908</strain>
    </source>
</reference>
<dbReference type="InterPro" id="IPR029045">
    <property type="entry name" value="ClpP/crotonase-like_dom_sf"/>
</dbReference>
<evidence type="ECO:0000256" key="2">
    <source>
        <dbReference type="SAM" id="MobiDB-lite"/>
    </source>
</evidence>
<evidence type="ECO:0000256" key="1">
    <source>
        <dbReference type="ARBA" id="ARBA00005254"/>
    </source>
</evidence>